<dbReference type="EMBL" id="FOSK01000007">
    <property type="protein sequence ID" value="SFK63071.1"/>
    <property type="molecule type" value="Genomic_DNA"/>
</dbReference>
<feature type="domain" description="ABC transmembrane type-1" evidence="10">
    <location>
        <begin position="37"/>
        <end position="318"/>
    </location>
</feature>
<evidence type="ECO:0000313" key="12">
    <source>
        <dbReference type="Proteomes" id="UP000199598"/>
    </source>
</evidence>
<evidence type="ECO:0000256" key="8">
    <source>
        <dbReference type="SAM" id="Phobius"/>
    </source>
</evidence>
<keyword evidence="6 8" id="KW-1133">Transmembrane helix</keyword>
<dbReference type="InterPro" id="IPR003439">
    <property type="entry name" value="ABC_transporter-like_ATP-bd"/>
</dbReference>
<evidence type="ECO:0000256" key="1">
    <source>
        <dbReference type="ARBA" id="ARBA00004651"/>
    </source>
</evidence>
<feature type="transmembrane region" description="Helical" evidence="8">
    <location>
        <begin position="262"/>
        <end position="283"/>
    </location>
</feature>
<feature type="transmembrane region" description="Helical" evidence="8">
    <location>
        <begin position="33"/>
        <end position="56"/>
    </location>
</feature>
<dbReference type="InterPro" id="IPR003593">
    <property type="entry name" value="AAA+_ATPase"/>
</dbReference>
<evidence type="ECO:0000256" key="2">
    <source>
        <dbReference type="ARBA" id="ARBA00005417"/>
    </source>
</evidence>
<dbReference type="GO" id="GO:0005524">
    <property type="term" value="F:ATP binding"/>
    <property type="evidence" value="ECO:0007669"/>
    <property type="project" value="UniProtKB-KW"/>
</dbReference>
<evidence type="ECO:0000256" key="4">
    <source>
        <dbReference type="ARBA" id="ARBA00022741"/>
    </source>
</evidence>
<dbReference type="PANTHER" id="PTHR43394">
    <property type="entry name" value="ATP-DEPENDENT PERMEASE MDL1, MITOCHONDRIAL"/>
    <property type="match status" value="1"/>
</dbReference>
<keyword evidence="5 11" id="KW-0067">ATP-binding</keyword>
<organism evidence="11 12">
    <name type="scientific">Pseudovibrio ascidiaceicola</name>
    <dbReference type="NCBI Taxonomy" id="285279"/>
    <lineage>
        <taxon>Bacteria</taxon>
        <taxon>Pseudomonadati</taxon>
        <taxon>Pseudomonadota</taxon>
        <taxon>Alphaproteobacteria</taxon>
        <taxon>Hyphomicrobiales</taxon>
        <taxon>Stappiaceae</taxon>
        <taxon>Pseudovibrio</taxon>
    </lineage>
</organism>
<evidence type="ECO:0000259" key="9">
    <source>
        <dbReference type="PROSITE" id="PS50893"/>
    </source>
</evidence>
<evidence type="ECO:0000256" key="6">
    <source>
        <dbReference type="ARBA" id="ARBA00022989"/>
    </source>
</evidence>
<dbReference type="Gene3D" id="1.20.1560.10">
    <property type="entry name" value="ABC transporter type 1, transmembrane domain"/>
    <property type="match status" value="1"/>
</dbReference>
<comment type="subcellular location">
    <subcellularLocation>
        <location evidence="1">Cell membrane</location>
        <topology evidence="1">Multi-pass membrane protein</topology>
    </subcellularLocation>
</comment>
<dbReference type="PROSITE" id="PS50893">
    <property type="entry name" value="ABC_TRANSPORTER_2"/>
    <property type="match status" value="1"/>
</dbReference>
<dbReference type="PANTHER" id="PTHR43394:SF1">
    <property type="entry name" value="ATP-BINDING CASSETTE SUB-FAMILY B MEMBER 10, MITOCHONDRIAL"/>
    <property type="match status" value="1"/>
</dbReference>
<keyword evidence="12" id="KW-1185">Reference proteome</keyword>
<keyword evidence="3 8" id="KW-0812">Transmembrane</keyword>
<evidence type="ECO:0000256" key="3">
    <source>
        <dbReference type="ARBA" id="ARBA00022692"/>
    </source>
</evidence>
<accession>A0A1I4B4V4</accession>
<dbReference type="Pfam" id="PF00664">
    <property type="entry name" value="ABC_membrane"/>
    <property type="match status" value="1"/>
</dbReference>
<dbReference type="PROSITE" id="PS00211">
    <property type="entry name" value="ABC_TRANSPORTER_1"/>
    <property type="match status" value="1"/>
</dbReference>
<dbReference type="InterPro" id="IPR017871">
    <property type="entry name" value="ABC_transporter-like_CS"/>
</dbReference>
<evidence type="ECO:0000256" key="5">
    <source>
        <dbReference type="ARBA" id="ARBA00022840"/>
    </source>
</evidence>
<dbReference type="RefSeq" id="WP_093520420.1">
    <property type="nucleotide sequence ID" value="NZ_FOSK01000007.1"/>
</dbReference>
<proteinExistence type="inferred from homology"/>
<keyword evidence="4" id="KW-0547">Nucleotide-binding</keyword>
<dbReference type="SUPFAM" id="SSF90123">
    <property type="entry name" value="ABC transporter transmembrane region"/>
    <property type="match status" value="1"/>
</dbReference>
<dbReference type="CDD" id="cd18552">
    <property type="entry name" value="ABC_6TM_MsbA_like"/>
    <property type="match status" value="1"/>
</dbReference>
<dbReference type="SUPFAM" id="SSF52540">
    <property type="entry name" value="P-loop containing nucleoside triphosphate hydrolases"/>
    <property type="match status" value="1"/>
</dbReference>
<dbReference type="InterPro" id="IPR011527">
    <property type="entry name" value="ABC1_TM_dom"/>
</dbReference>
<sequence length="601" mass="66253">MFDAISKKLFADEEGAPSLIRRLLRENFGKYKFQYMIAFAFMIVAAGAGAGSAAIMKNVINQVFIDRDITMVYIISGVVMTIFLTKGIATYGQTVVLSRIGNSIVAKLQRDMFEKVTRLGVSYFDHTTFGDLATRFGHNTSAARGVMDLIILSAGRDVMSVIGLVTVMVWQNPLLSLISLGIMPPAVYAVSKLVRRVKKIAKSQFVSQTIILSLVKEMALGIRVVKSFNYEANMHAAMDSAVTSVEQQSNKIAKLTARTSPLMETLGGIAIGIIILYGGYSVIALDQDPGAFFAFITALLLAYEPIKRLARFQVNLNTKLVGVRLMYELLDMPEENQRTLDKPDMKVTKGRIEFKQVEFDYGETKALNGLNMVANSGEVTALVGASGAGKSTVFSLIERFYEIDKGEILIDDQDIRDFNMESLRSNIAIVTQDTFLFDRTIRENILIGRPDATDEEVIEAAKNANAHEFIEKMEKGYNSNAGEGGARLSGGQRQRLAIARAMLSDAPILLLDEATSALDAESENKVQTALARLMKGRTTLVIAHRLSTVRDADTIHVLSHGKLLESGTHDQLYEMDGYYRHLCELQFTNSNQVTQEASPEA</sequence>
<dbReference type="InterPro" id="IPR027417">
    <property type="entry name" value="P-loop_NTPase"/>
</dbReference>
<keyword evidence="7 8" id="KW-0472">Membrane</keyword>
<comment type="similarity">
    <text evidence="2">Belongs to the ABC transporter superfamily.</text>
</comment>
<protein>
    <submittedName>
        <fullName evidence="11">ATP-binding cassette, subfamily B</fullName>
    </submittedName>
</protein>
<feature type="transmembrane region" description="Helical" evidence="8">
    <location>
        <begin position="68"/>
        <end position="89"/>
    </location>
</feature>
<evidence type="ECO:0000313" key="11">
    <source>
        <dbReference type="EMBL" id="SFK63071.1"/>
    </source>
</evidence>
<dbReference type="Pfam" id="PF00005">
    <property type="entry name" value="ABC_tran"/>
    <property type="match status" value="1"/>
</dbReference>
<dbReference type="SMART" id="SM00382">
    <property type="entry name" value="AAA"/>
    <property type="match status" value="1"/>
</dbReference>
<feature type="domain" description="ABC transporter" evidence="9">
    <location>
        <begin position="352"/>
        <end position="585"/>
    </location>
</feature>
<dbReference type="Gene3D" id="3.40.50.300">
    <property type="entry name" value="P-loop containing nucleotide triphosphate hydrolases"/>
    <property type="match status" value="1"/>
</dbReference>
<gene>
    <name evidence="11" type="ORF">SAMN04488518_10796</name>
</gene>
<reference evidence="11 12" key="1">
    <citation type="submission" date="2016-10" db="EMBL/GenBank/DDBJ databases">
        <authorList>
            <person name="Varghese N."/>
            <person name="Submissions S."/>
        </authorList>
    </citation>
    <scope>NUCLEOTIDE SEQUENCE [LARGE SCALE GENOMIC DNA]</scope>
    <source>
        <strain evidence="11 12">DSM 16392</strain>
    </source>
</reference>
<dbReference type="InterPro" id="IPR039421">
    <property type="entry name" value="Type_1_exporter"/>
</dbReference>
<dbReference type="PROSITE" id="PS50929">
    <property type="entry name" value="ABC_TM1F"/>
    <property type="match status" value="1"/>
</dbReference>
<name>A0A1I4B4V4_9HYPH</name>
<evidence type="ECO:0000259" key="10">
    <source>
        <dbReference type="PROSITE" id="PS50929"/>
    </source>
</evidence>
<feature type="transmembrane region" description="Helical" evidence="8">
    <location>
        <begin position="174"/>
        <end position="194"/>
    </location>
</feature>
<comment type="caution">
    <text evidence="11">The sequence shown here is derived from an EMBL/GenBank/DDBJ whole genome shotgun (WGS) entry which is preliminary data.</text>
</comment>
<evidence type="ECO:0000256" key="7">
    <source>
        <dbReference type="ARBA" id="ARBA00023136"/>
    </source>
</evidence>
<dbReference type="Proteomes" id="UP000199598">
    <property type="component" value="Unassembled WGS sequence"/>
</dbReference>
<dbReference type="InterPro" id="IPR036640">
    <property type="entry name" value="ABC1_TM_sf"/>
</dbReference>